<name>A0A9P7VZS6_9AGAR</name>
<comment type="caution">
    <text evidence="11">The sequence shown here is derived from an EMBL/GenBank/DDBJ whole genome shotgun (WGS) entry which is preliminary data.</text>
</comment>
<evidence type="ECO:0000256" key="3">
    <source>
        <dbReference type="ARBA" id="ARBA00022448"/>
    </source>
</evidence>
<evidence type="ECO:0000256" key="1">
    <source>
        <dbReference type="ARBA" id="ARBA00004141"/>
    </source>
</evidence>
<dbReference type="OrthoDB" id="9986677at2759"/>
<feature type="transmembrane region" description="Helical" evidence="10">
    <location>
        <begin position="333"/>
        <end position="355"/>
    </location>
</feature>
<dbReference type="EMBL" id="MU250526">
    <property type="protein sequence ID" value="KAG7450148.1"/>
    <property type="molecule type" value="Genomic_DNA"/>
</dbReference>
<evidence type="ECO:0000313" key="11">
    <source>
        <dbReference type="EMBL" id="KAG7450148.1"/>
    </source>
</evidence>
<feature type="transmembrane region" description="Helical" evidence="10">
    <location>
        <begin position="491"/>
        <end position="512"/>
    </location>
</feature>
<feature type="transmembrane region" description="Helical" evidence="10">
    <location>
        <begin position="367"/>
        <end position="386"/>
    </location>
</feature>
<feature type="transmembrane region" description="Helical" evidence="10">
    <location>
        <begin position="254"/>
        <end position="273"/>
    </location>
</feature>
<comment type="similarity">
    <text evidence="2">Belongs to the oligopeptide OPT transporter family.</text>
</comment>
<accession>A0A9P7VZS6</accession>
<evidence type="ECO:0000256" key="4">
    <source>
        <dbReference type="ARBA" id="ARBA00022692"/>
    </source>
</evidence>
<organism evidence="11 12">
    <name type="scientific">Guyanagaster necrorhizus</name>
    <dbReference type="NCBI Taxonomy" id="856835"/>
    <lineage>
        <taxon>Eukaryota</taxon>
        <taxon>Fungi</taxon>
        <taxon>Dikarya</taxon>
        <taxon>Basidiomycota</taxon>
        <taxon>Agaricomycotina</taxon>
        <taxon>Agaricomycetes</taxon>
        <taxon>Agaricomycetidae</taxon>
        <taxon>Agaricales</taxon>
        <taxon>Marasmiineae</taxon>
        <taxon>Physalacriaceae</taxon>
        <taxon>Guyanagaster</taxon>
    </lineage>
</organism>
<evidence type="ECO:0000256" key="5">
    <source>
        <dbReference type="ARBA" id="ARBA00022856"/>
    </source>
</evidence>
<feature type="transmembrane region" description="Helical" evidence="10">
    <location>
        <begin position="440"/>
        <end position="460"/>
    </location>
</feature>
<feature type="transmembrane region" description="Helical" evidence="10">
    <location>
        <begin position="672"/>
        <end position="690"/>
    </location>
</feature>
<dbReference type="NCBIfam" id="TIGR00728">
    <property type="entry name" value="OPT_sfam"/>
    <property type="match status" value="1"/>
</dbReference>
<feature type="transmembrane region" description="Helical" evidence="10">
    <location>
        <begin position="124"/>
        <end position="140"/>
    </location>
</feature>
<comment type="subcellular location">
    <subcellularLocation>
        <location evidence="1">Membrane</location>
        <topology evidence="1">Multi-pass membrane protein</topology>
    </subcellularLocation>
</comment>
<feature type="transmembrane region" description="Helical" evidence="10">
    <location>
        <begin position="602"/>
        <end position="625"/>
    </location>
</feature>
<evidence type="ECO:0000256" key="7">
    <source>
        <dbReference type="ARBA" id="ARBA00022989"/>
    </source>
</evidence>
<keyword evidence="8 10" id="KW-0472">Membrane</keyword>
<dbReference type="AlphaFoldDB" id="A0A9P7VZS6"/>
<gene>
    <name evidence="11" type="ORF">BT62DRAFT_916665</name>
</gene>
<dbReference type="GO" id="GO:0035673">
    <property type="term" value="F:oligopeptide transmembrane transporter activity"/>
    <property type="evidence" value="ECO:0007669"/>
    <property type="project" value="InterPro"/>
</dbReference>
<feature type="region of interest" description="Disordered" evidence="9">
    <location>
        <begin position="1"/>
        <end position="27"/>
    </location>
</feature>
<keyword evidence="7 10" id="KW-1133">Transmembrane helix</keyword>
<dbReference type="GO" id="GO:0015031">
    <property type="term" value="P:protein transport"/>
    <property type="evidence" value="ECO:0007669"/>
    <property type="project" value="UniProtKB-KW"/>
</dbReference>
<keyword evidence="3" id="KW-0813">Transport</keyword>
<dbReference type="NCBIfam" id="TIGR00727">
    <property type="entry name" value="ISP4_OPT"/>
    <property type="match status" value="1"/>
</dbReference>
<dbReference type="PANTHER" id="PTHR22601">
    <property type="entry name" value="ISP4 LIKE PROTEIN"/>
    <property type="match status" value="1"/>
</dbReference>
<dbReference type="GO" id="GO:0016020">
    <property type="term" value="C:membrane"/>
    <property type="evidence" value="ECO:0007669"/>
    <property type="project" value="UniProtKB-SubCell"/>
</dbReference>
<feature type="region of interest" description="Disordered" evidence="9">
    <location>
        <begin position="68"/>
        <end position="101"/>
    </location>
</feature>
<dbReference type="Proteomes" id="UP000812287">
    <property type="component" value="Unassembled WGS sequence"/>
</dbReference>
<keyword evidence="12" id="KW-1185">Reference proteome</keyword>
<evidence type="ECO:0000256" key="9">
    <source>
        <dbReference type="SAM" id="MobiDB-lite"/>
    </source>
</evidence>
<feature type="transmembrane region" description="Helical" evidence="10">
    <location>
        <begin position="518"/>
        <end position="538"/>
    </location>
</feature>
<proteinExistence type="inferred from homology"/>
<evidence type="ECO:0000313" key="12">
    <source>
        <dbReference type="Proteomes" id="UP000812287"/>
    </source>
</evidence>
<reference evidence="11" key="1">
    <citation type="submission" date="2020-11" db="EMBL/GenBank/DDBJ databases">
        <title>Adaptations for nitrogen fixation in a non-lichenized fungal sporocarp promotes dispersal by wood-feeding termites.</title>
        <authorList>
            <consortium name="DOE Joint Genome Institute"/>
            <person name="Koch R.A."/>
            <person name="Yoon G."/>
            <person name="Arayal U."/>
            <person name="Lail K."/>
            <person name="Amirebrahimi M."/>
            <person name="Labutti K."/>
            <person name="Lipzen A."/>
            <person name="Riley R."/>
            <person name="Barry K."/>
            <person name="Henrissat B."/>
            <person name="Grigoriev I.V."/>
            <person name="Herr J.R."/>
            <person name="Aime M.C."/>
        </authorList>
    </citation>
    <scope>NUCLEOTIDE SEQUENCE</scope>
    <source>
        <strain evidence="11">MCA 3950</strain>
    </source>
</reference>
<protein>
    <submittedName>
        <fullName evidence="11">OPT oligopeptide transporter</fullName>
    </submittedName>
</protein>
<feature type="compositionally biased region" description="Basic and acidic residues" evidence="9">
    <location>
        <begin position="75"/>
        <end position="89"/>
    </location>
</feature>
<feature type="compositionally biased region" description="Polar residues" evidence="9">
    <location>
        <begin position="1"/>
        <end position="14"/>
    </location>
</feature>
<dbReference type="InterPro" id="IPR004813">
    <property type="entry name" value="OPT"/>
</dbReference>
<evidence type="ECO:0000256" key="10">
    <source>
        <dbReference type="SAM" id="Phobius"/>
    </source>
</evidence>
<dbReference type="Pfam" id="PF03169">
    <property type="entry name" value="OPT"/>
    <property type="match status" value="1"/>
</dbReference>
<evidence type="ECO:0000256" key="2">
    <source>
        <dbReference type="ARBA" id="ARBA00008807"/>
    </source>
</evidence>
<dbReference type="RefSeq" id="XP_043043648.1">
    <property type="nucleotide sequence ID" value="XM_043184008.1"/>
</dbReference>
<sequence length="812" mass="91522">MEEAKSYTSSTEQLPYQPPHLRARGIPDVPEDIDFTVEHLNDPNLDIKALRPSTKAWELENKKLPPVYVSSDGDTDSRFDRYSTSRAESRNSSAVEDFDDESPYPEVRAAVSSIDDPSMPVNTFRMWTIGLFFTIFLPGLNQVLGMRYPSLYVTGLVIQLLSLPMGKGMERILPTTKFNTFGFIWSLNPGPFNIKEHVCITVMANIAYPGGYATDILVAQRLFYDQQLSFAYQILLVLGIQVFGFSLAGILRRYVVWPSSMIWPGAIVNSALFNTLHKSYGKRERGHMTRERFFFLVVFGSMIYYFLPGYLFTALSAFNWVCWIAPNNVTVNALFGSSGLGMSLVTFDWSMISYVSSPLVTPWWSEANVIVSFVFWFWIIAPIIYFTNTFNSAFLPISSYYSFDNTGASYNASQVVTDGVFDVDKYRAYSPVFVPATLSLAYGISFAIFPAVIVHTLLWFRRDLVRRFRTSLRDERDVHSRLMQAYREVPSWWYGLVGIISFLLVVIAIEIFPTQLPVWAAFIAFGLSAITALPLAMLQAISNTQIAFSVMYELIGGFMLPGKPVANVIFKAMGIMGSTQAATFSGDLKLGHYMKIPPRTMFTVQMVAVFITCFVAVGTQAWMFANIEDMCLSTQKDGFTCPTTNIFATASLIWGGIGPARMFGKGATYNPLLWFFLIGAILPIPFYILARRYPHSHWRFANIPVFLAGVLAIPPASGMNYASWALVGFIFNWYIRRFHFRWWMRYNYILSAALDAGTAFAIILIFLCLQLPKGGITLNWWGNTVWQKTADALGLPLKTLNPGEIFGPSTWS</sequence>
<keyword evidence="5" id="KW-0571">Peptide transport</keyword>
<keyword evidence="6" id="KW-0653">Protein transport</keyword>
<dbReference type="GeneID" id="66106305"/>
<feature type="transmembrane region" description="Helical" evidence="10">
    <location>
        <begin position="230"/>
        <end position="248"/>
    </location>
</feature>
<evidence type="ECO:0000256" key="6">
    <source>
        <dbReference type="ARBA" id="ARBA00022927"/>
    </source>
</evidence>
<evidence type="ECO:0000256" key="8">
    <source>
        <dbReference type="ARBA" id="ARBA00023136"/>
    </source>
</evidence>
<feature type="transmembrane region" description="Helical" evidence="10">
    <location>
        <begin position="293"/>
        <end position="313"/>
    </location>
</feature>
<feature type="transmembrane region" description="Helical" evidence="10">
    <location>
        <begin position="747"/>
        <end position="772"/>
    </location>
</feature>
<dbReference type="InterPro" id="IPR004648">
    <property type="entry name" value="Oligpept_transpt"/>
</dbReference>
<keyword evidence="4 10" id="KW-0812">Transmembrane</keyword>